<evidence type="ECO:0008006" key="6">
    <source>
        <dbReference type="Google" id="ProtNLM"/>
    </source>
</evidence>
<evidence type="ECO:0000313" key="4">
    <source>
        <dbReference type="EMBL" id="KYR00618.1"/>
    </source>
</evidence>
<reference evidence="4 5" key="1">
    <citation type="submission" date="2015-12" db="EMBL/GenBank/DDBJ databases">
        <title>Dictyostelia acquired genes for synthesis and detection of signals that induce cell-type specialization by lateral gene transfer from prokaryotes.</title>
        <authorList>
            <person name="Gloeckner G."/>
            <person name="Schaap P."/>
        </authorList>
    </citation>
    <scope>NUCLEOTIDE SEQUENCE [LARGE SCALE GENOMIC DNA]</scope>
    <source>
        <strain evidence="4 5">TK</strain>
    </source>
</reference>
<feature type="coiled-coil region" evidence="3">
    <location>
        <begin position="138"/>
        <end position="165"/>
    </location>
</feature>
<dbReference type="FunCoup" id="A0A152A2Z8">
    <property type="interactions" value="425"/>
</dbReference>
<dbReference type="Gene3D" id="1.25.40.10">
    <property type="entry name" value="Tetratricopeptide repeat domain"/>
    <property type="match status" value="1"/>
</dbReference>
<gene>
    <name evidence="4" type="ORF">DLAC_02642</name>
</gene>
<evidence type="ECO:0000256" key="2">
    <source>
        <dbReference type="PROSITE-ProRule" id="PRU00708"/>
    </source>
</evidence>
<dbReference type="PROSITE" id="PS51375">
    <property type="entry name" value="PPR"/>
    <property type="match status" value="1"/>
</dbReference>
<dbReference type="OMA" id="VMERFYV"/>
<name>A0A152A2Z8_TIELA</name>
<dbReference type="Proteomes" id="UP000076078">
    <property type="component" value="Unassembled WGS sequence"/>
</dbReference>
<proteinExistence type="predicted"/>
<dbReference type="InParanoid" id="A0A152A2Z8"/>
<dbReference type="PANTHER" id="PTHR47936">
    <property type="entry name" value="PPR_LONG DOMAIN-CONTAINING PROTEIN"/>
    <property type="match status" value="1"/>
</dbReference>
<comment type="caution">
    <text evidence="4">The sequence shown here is derived from an EMBL/GenBank/DDBJ whole genome shotgun (WGS) entry which is preliminary data.</text>
</comment>
<evidence type="ECO:0000256" key="3">
    <source>
        <dbReference type="SAM" id="Coils"/>
    </source>
</evidence>
<dbReference type="STRING" id="361077.A0A152A2Z8"/>
<protein>
    <recommendedName>
        <fullName evidence="6">Pentacotripeptide-repeat region of PRORP domain-containing protein</fullName>
    </recommendedName>
</protein>
<sequence>MQFYSIVNQNNSDNNNNIEIEIFNDKDKSTATKIVIDGNSEIIVNNEKTIDIPQQLFPVDVPINPFDYSVKTVDDALQLRDIKPVGIDSPYITGAMHQSLKESMPLLRNLIEQDQMESSFALFQVMERFYVPVAEECYQQLRVKIEEAIVEIARFNRAMKQEELAPGSVPENQLALPKVETVNTLLNYYTETDKLPEAFRLFTTMKYLGIQPNKHTYRSLINASLRYEDIDVALLAFENMRLDEIVLEEQTYERLFESCCNTVHYDGATVLYHELINNFKIPTVNRLAYATTLGITRLMNWVKLPKSVRSGRGYVTSLRISPTKFIFPPKTDNHIMLEPRISPKELLHLSNKDGGDGLLPFI</sequence>
<dbReference type="OrthoDB" id="185373at2759"/>
<keyword evidence="1" id="KW-0677">Repeat</keyword>
<feature type="repeat" description="PPR" evidence="2">
    <location>
        <begin position="178"/>
        <end position="212"/>
    </location>
</feature>
<organism evidence="4 5">
    <name type="scientific">Tieghemostelium lacteum</name>
    <name type="common">Slime mold</name>
    <name type="synonym">Dictyostelium lacteum</name>
    <dbReference type="NCBI Taxonomy" id="361077"/>
    <lineage>
        <taxon>Eukaryota</taxon>
        <taxon>Amoebozoa</taxon>
        <taxon>Evosea</taxon>
        <taxon>Eumycetozoa</taxon>
        <taxon>Dictyostelia</taxon>
        <taxon>Dictyosteliales</taxon>
        <taxon>Raperosteliaceae</taxon>
        <taxon>Tieghemostelium</taxon>
    </lineage>
</organism>
<keyword evidence="5" id="KW-1185">Reference proteome</keyword>
<dbReference type="AlphaFoldDB" id="A0A152A2Z8"/>
<dbReference type="InterPro" id="IPR002885">
    <property type="entry name" value="PPR_rpt"/>
</dbReference>
<dbReference type="Pfam" id="PF13041">
    <property type="entry name" value="PPR_2"/>
    <property type="match status" value="1"/>
</dbReference>
<evidence type="ECO:0000313" key="5">
    <source>
        <dbReference type="Proteomes" id="UP000076078"/>
    </source>
</evidence>
<keyword evidence="3" id="KW-0175">Coiled coil</keyword>
<dbReference type="EMBL" id="LODT01000013">
    <property type="protein sequence ID" value="KYR00618.1"/>
    <property type="molecule type" value="Genomic_DNA"/>
</dbReference>
<accession>A0A152A2Z8</accession>
<dbReference type="InterPro" id="IPR011990">
    <property type="entry name" value="TPR-like_helical_dom_sf"/>
</dbReference>
<evidence type="ECO:0000256" key="1">
    <source>
        <dbReference type="ARBA" id="ARBA00022737"/>
    </source>
</evidence>
<dbReference type="PANTHER" id="PTHR47936:SF1">
    <property type="entry name" value="PENTATRICOPEPTIDE REPEAT-CONTAINING PROTEIN GUN1, CHLOROPLASTIC"/>
    <property type="match status" value="1"/>
</dbReference>